<dbReference type="Gene3D" id="1.10.357.40">
    <property type="entry name" value="YbiA-like"/>
    <property type="match status" value="1"/>
</dbReference>
<organism evidence="2">
    <name type="scientific">Marseillevirus LCMAC202</name>
    <dbReference type="NCBI Taxonomy" id="2506606"/>
    <lineage>
        <taxon>Viruses</taxon>
        <taxon>Varidnaviria</taxon>
        <taxon>Bamfordvirae</taxon>
        <taxon>Nucleocytoviricota</taxon>
        <taxon>Megaviricetes</taxon>
        <taxon>Pimascovirales</taxon>
        <taxon>Pimascovirales incertae sedis</taxon>
        <taxon>Marseilleviridae</taxon>
    </lineage>
</organism>
<protein>
    <submittedName>
        <fullName evidence="2">NADAR domain protein</fullName>
    </submittedName>
</protein>
<dbReference type="SUPFAM" id="SSF143990">
    <property type="entry name" value="YbiA-like"/>
    <property type="match status" value="1"/>
</dbReference>
<dbReference type="InterPro" id="IPR037238">
    <property type="entry name" value="YbiA-like_sf"/>
</dbReference>
<reference evidence="2" key="1">
    <citation type="journal article" date="2019" name="MBio">
        <title>Virus Genomes from Deep Sea Sediments Expand the Ocean Megavirome and Support Independent Origins of Viral Gigantism.</title>
        <authorList>
            <person name="Backstrom D."/>
            <person name="Yutin N."/>
            <person name="Jorgensen S.L."/>
            <person name="Dharamshi J."/>
            <person name="Homa F."/>
            <person name="Zaremba-Niedwiedzka K."/>
            <person name="Spang A."/>
            <person name="Wolf Y.I."/>
            <person name="Koonin E.V."/>
            <person name="Ettema T.J."/>
        </authorList>
    </citation>
    <scope>NUCLEOTIDE SEQUENCE</scope>
</reference>
<dbReference type="EMBL" id="MK500370">
    <property type="protein sequence ID" value="QBK87835.1"/>
    <property type="molecule type" value="Genomic_DNA"/>
</dbReference>
<accession>A0A481YYE0</accession>
<dbReference type="Pfam" id="PF08719">
    <property type="entry name" value="NADAR"/>
    <property type="match status" value="1"/>
</dbReference>
<feature type="domain" description="NADAR" evidence="1">
    <location>
        <begin position="27"/>
        <end position="167"/>
    </location>
</feature>
<dbReference type="CDD" id="cd15457">
    <property type="entry name" value="NADAR"/>
    <property type="match status" value="1"/>
</dbReference>
<dbReference type="InterPro" id="IPR012816">
    <property type="entry name" value="NADAR"/>
</dbReference>
<evidence type="ECO:0000313" key="2">
    <source>
        <dbReference type="EMBL" id="QBK87835.1"/>
    </source>
</evidence>
<name>A0A481YYE0_9VIRU</name>
<proteinExistence type="predicted"/>
<evidence type="ECO:0000259" key="1">
    <source>
        <dbReference type="Pfam" id="PF08719"/>
    </source>
</evidence>
<dbReference type="NCBIfam" id="TIGR02464">
    <property type="entry name" value="ribofla_fusion"/>
    <property type="match status" value="1"/>
</dbReference>
<sequence length="169" mass="20020">MSYQFFFSHTPENYPQSPAMQKIKPWIYSNWWPSVYTNNGFQYSCVEQEMMHRKALLFGDNETAKQIMSQTQPAVMKNLGRKVHSFNEEKWDKYKYEIVYDACREKFRQNPELKKALLATKGILVEVSPYDRVWGIGFAFFNAMKNVNHWGENLLGKALTQVREELRSE</sequence>
<gene>
    <name evidence="2" type="ORF">LCMAC202_01810</name>
</gene>